<feature type="region of interest" description="Disordered" evidence="1">
    <location>
        <begin position="16"/>
        <end position="42"/>
    </location>
</feature>
<dbReference type="EMBL" id="DS268112">
    <property type="protein sequence ID" value="KMM70917.1"/>
    <property type="molecule type" value="Genomic_DNA"/>
</dbReference>
<protein>
    <submittedName>
        <fullName evidence="2">Uncharacterized protein</fullName>
    </submittedName>
</protein>
<dbReference type="Proteomes" id="UP000054567">
    <property type="component" value="Unassembled WGS sequence"/>
</dbReference>
<gene>
    <name evidence="2" type="ORF">CPAG_07226</name>
</gene>
<reference evidence="3" key="3">
    <citation type="journal article" date="2010" name="Genome Res.">
        <title>Population genomic sequencing of Coccidioides fungi reveals recent hybridization and transposon control.</title>
        <authorList>
            <person name="Neafsey D.E."/>
            <person name="Barker B.M."/>
            <person name="Sharpton T.J."/>
            <person name="Stajich J.E."/>
            <person name="Park D.J."/>
            <person name="Whiston E."/>
            <person name="Hung C.-Y."/>
            <person name="McMahan C."/>
            <person name="White J."/>
            <person name="Sykes S."/>
            <person name="Heiman D."/>
            <person name="Young S."/>
            <person name="Zeng Q."/>
            <person name="Abouelleil A."/>
            <person name="Aftuck L."/>
            <person name="Bessette D."/>
            <person name="Brown A."/>
            <person name="FitzGerald M."/>
            <person name="Lui A."/>
            <person name="Macdonald J.P."/>
            <person name="Priest M."/>
            <person name="Orbach M.J."/>
            <person name="Galgiani J.N."/>
            <person name="Kirkland T.N."/>
            <person name="Cole G.T."/>
            <person name="Birren B.W."/>
            <person name="Henn M.R."/>
            <person name="Taylor J.W."/>
            <person name="Rounsley S.D."/>
        </authorList>
    </citation>
    <scope>NUCLEOTIDE SEQUENCE [LARGE SCALE GENOMIC DNA]</scope>
    <source>
        <strain evidence="3">RMSCC 3488</strain>
    </source>
</reference>
<sequence length="120" mass="13591">MAGRDVVLAREEGRTARKHLKHHATLQPSSSPAFTKRQHPARSGFIDQIDSASSPAHEIFQLIIPCAIPNLDARNGKIVMLQYKPIAGFTWQAFYGIVERRPRGWQPGLNQPNIHQERLF</sequence>
<evidence type="ECO:0000256" key="1">
    <source>
        <dbReference type="SAM" id="MobiDB-lite"/>
    </source>
</evidence>
<evidence type="ECO:0000313" key="2">
    <source>
        <dbReference type="EMBL" id="KMM70917.1"/>
    </source>
</evidence>
<reference evidence="3" key="2">
    <citation type="journal article" date="2009" name="Genome Res.">
        <title>Comparative genomic analyses of the human fungal pathogens Coccidioides and their relatives.</title>
        <authorList>
            <person name="Sharpton T.J."/>
            <person name="Stajich J.E."/>
            <person name="Rounsley S.D."/>
            <person name="Gardner M.J."/>
            <person name="Wortman J.R."/>
            <person name="Jordar V.S."/>
            <person name="Maiti R."/>
            <person name="Kodira C.D."/>
            <person name="Neafsey D.E."/>
            <person name="Zeng Q."/>
            <person name="Hung C.-Y."/>
            <person name="McMahan C."/>
            <person name="Muszewska A."/>
            <person name="Grynberg M."/>
            <person name="Mandel M.A."/>
            <person name="Kellner E.M."/>
            <person name="Barker B.M."/>
            <person name="Galgiani J.N."/>
            <person name="Orbach M.J."/>
            <person name="Kirkland T.N."/>
            <person name="Cole G.T."/>
            <person name="Henn M.R."/>
            <person name="Birren B.W."/>
            <person name="Taylor J.W."/>
        </authorList>
    </citation>
    <scope>NUCLEOTIDE SEQUENCE [LARGE SCALE GENOMIC DNA]</scope>
    <source>
        <strain evidence="3">RMSCC 3488</strain>
    </source>
</reference>
<organism evidence="2 3">
    <name type="scientific">Coccidioides posadasii RMSCC 3488</name>
    <dbReference type="NCBI Taxonomy" id="454284"/>
    <lineage>
        <taxon>Eukaryota</taxon>
        <taxon>Fungi</taxon>
        <taxon>Dikarya</taxon>
        <taxon>Ascomycota</taxon>
        <taxon>Pezizomycotina</taxon>
        <taxon>Eurotiomycetes</taxon>
        <taxon>Eurotiomycetidae</taxon>
        <taxon>Onygenales</taxon>
        <taxon>Onygenaceae</taxon>
        <taxon>Coccidioides</taxon>
    </lineage>
</organism>
<dbReference type="VEuPathDB" id="FungiDB:CPAG_07226"/>
<proteinExistence type="predicted"/>
<reference evidence="2 3" key="1">
    <citation type="submission" date="2007-06" db="EMBL/GenBank/DDBJ databases">
        <title>The Genome Sequence of Coccidioides posadasii RMSCC_3488.</title>
        <authorList>
            <consortium name="Coccidioides Genome Resources Consortium"/>
            <consortium name="The Broad Institute Genome Sequencing Platform"/>
            <person name="Henn M.R."/>
            <person name="Sykes S."/>
            <person name="Young S."/>
            <person name="Jaffe D."/>
            <person name="Berlin A."/>
            <person name="Alvarez P."/>
            <person name="Butler J."/>
            <person name="Gnerre S."/>
            <person name="Grabherr M."/>
            <person name="Mauceli E."/>
            <person name="Brockman W."/>
            <person name="Kodira C."/>
            <person name="Alvarado L."/>
            <person name="Zeng Q."/>
            <person name="Crawford M."/>
            <person name="Antoine C."/>
            <person name="Devon K."/>
            <person name="Galgiani J."/>
            <person name="Orsborn K."/>
            <person name="Lewis M.L."/>
            <person name="Nusbaum C."/>
            <person name="Galagan J."/>
            <person name="Birren B."/>
        </authorList>
    </citation>
    <scope>NUCLEOTIDE SEQUENCE [LARGE SCALE GENOMIC DNA]</scope>
    <source>
        <strain evidence="2 3">RMSCC 3488</strain>
    </source>
</reference>
<dbReference type="AlphaFoldDB" id="A0A0J6IGG4"/>
<name>A0A0J6IGG4_COCPO</name>
<accession>A0A0J6IGG4</accession>
<evidence type="ECO:0000313" key="3">
    <source>
        <dbReference type="Proteomes" id="UP000054567"/>
    </source>
</evidence>